<dbReference type="RefSeq" id="WP_312748868.1">
    <property type="nucleotide sequence ID" value="NZ_CP116968.1"/>
</dbReference>
<dbReference type="AlphaFoldDB" id="A0AA96K2D0"/>
<organism evidence="1 2">
    <name type="scientific">Candidatus Nitrospira neomarina</name>
    <dbReference type="NCBI Taxonomy" id="3020899"/>
    <lineage>
        <taxon>Bacteria</taxon>
        <taxon>Pseudomonadati</taxon>
        <taxon>Nitrospirota</taxon>
        <taxon>Nitrospiria</taxon>
        <taxon>Nitrospirales</taxon>
        <taxon>Nitrospiraceae</taxon>
        <taxon>Nitrospira</taxon>
    </lineage>
</organism>
<protein>
    <submittedName>
        <fullName evidence="1">Uncharacterized protein</fullName>
    </submittedName>
</protein>
<proteinExistence type="predicted"/>
<reference evidence="1 2" key="1">
    <citation type="submission" date="2023-01" db="EMBL/GenBank/DDBJ databases">
        <title>Cultivation and genomic characterization of new, ubiquitous marine nitrite-oxidizing bacteria from the Nitrospirales.</title>
        <authorList>
            <person name="Mueller A.J."/>
            <person name="Daebeler A."/>
            <person name="Herbold C.W."/>
            <person name="Kirkegaard R.H."/>
            <person name="Daims H."/>
        </authorList>
    </citation>
    <scope>NUCLEOTIDE SEQUENCE [LARGE SCALE GENOMIC DNA]</scope>
    <source>
        <strain evidence="1 2">DK</strain>
    </source>
</reference>
<dbReference type="KEGG" id="nneo:PQG83_09695"/>
<evidence type="ECO:0000313" key="2">
    <source>
        <dbReference type="Proteomes" id="UP001302494"/>
    </source>
</evidence>
<keyword evidence="2" id="KW-1185">Reference proteome</keyword>
<dbReference type="Proteomes" id="UP001302494">
    <property type="component" value="Chromosome"/>
</dbReference>
<gene>
    <name evidence="1" type="ORF">PQG83_09695</name>
</gene>
<evidence type="ECO:0000313" key="1">
    <source>
        <dbReference type="EMBL" id="WNM64006.1"/>
    </source>
</evidence>
<name>A0AA96K2D0_9BACT</name>
<dbReference type="EMBL" id="CP116968">
    <property type="protein sequence ID" value="WNM64006.1"/>
    <property type="molecule type" value="Genomic_DNA"/>
</dbReference>
<sequence length="69" mass="7922">MVILRCLRRRRDLLVRLFSPDGRHDLSKSCKAFHALKLFLAVEQHRPQLTLEHRAASGAFDLSLAVPDE</sequence>
<accession>A0AA96K2D0</accession>